<evidence type="ECO:0000313" key="1">
    <source>
        <dbReference type="EMBL" id="SDJ23107.1"/>
    </source>
</evidence>
<dbReference type="EMBL" id="FNDO01000172">
    <property type="protein sequence ID" value="SDJ23107.1"/>
    <property type="molecule type" value="Genomic_DNA"/>
</dbReference>
<sequence>MNLDDPEKKLRNQLDTVINIGMDVIELKWSYKGHIVYSTAIASDEKGILYDHIGHMITTACNDSPNEEILVEYQRMKTRGEGSEDGGSTREVFFELANNGGKNIYGGYVWIYHIHRSSFFNGKGILVSRSNIATHDSAIGWSCDARLETIGGTIDESKYDEFAWGYSYGRNMDVTLSWNGTGFTIPSGSTGTSGSLVHRR</sequence>
<dbReference type="Proteomes" id="UP000181870">
    <property type="component" value="Unassembled WGS sequence"/>
</dbReference>
<protein>
    <submittedName>
        <fullName evidence="1">Uncharacterized protein</fullName>
    </submittedName>
</protein>
<evidence type="ECO:0000313" key="2">
    <source>
        <dbReference type="Proteomes" id="UP000181870"/>
    </source>
</evidence>
<dbReference type="AlphaFoldDB" id="A0A1G8S1J3"/>
<name>A0A1G8S1J3_BACOV</name>
<accession>A0A1G8S1J3</accession>
<organism evidence="1 2">
    <name type="scientific">Bacteroides ovatus</name>
    <dbReference type="NCBI Taxonomy" id="28116"/>
    <lineage>
        <taxon>Bacteria</taxon>
        <taxon>Pseudomonadati</taxon>
        <taxon>Bacteroidota</taxon>
        <taxon>Bacteroidia</taxon>
        <taxon>Bacteroidales</taxon>
        <taxon>Bacteroidaceae</taxon>
        <taxon>Bacteroides</taxon>
    </lineage>
</organism>
<reference evidence="1 2" key="1">
    <citation type="submission" date="2016-10" db="EMBL/GenBank/DDBJ databases">
        <authorList>
            <person name="de Groot N.N."/>
        </authorList>
    </citation>
    <scope>NUCLEOTIDE SEQUENCE [LARGE SCALE GENOMIC DNA]</scope>
    <source>
        <strain evidence="1 2">NLAE-zl-C57</strain>
    </source>
</reference>
<gene>
    <name evidence="1" type="ORF">SAMN05192582_11721</name>
</gene>
<proteinExistence type="predicted"/>